<dbReference type="PANTHER" id="PTHR42927:SF1">
    <property type="entry name" value="HELICASE SUPERFAMILY 1 AND 2 DOMAIN-CONTAINING PROTEIN"/>
    <property type="match status" value="1"/>
</dbReference>
<evidence type="ECO:0000259" key="1">
    <source>
        <dbReference type="PROSITE" id="PS51192"/>
    </source>
</evidence>
<dbReference type="Gene3D" id="3.40.50.300">
    <property type="entry name" value="P-loop containing nucleotide triphosphate hydrolases"/>
    <property type="match status" value="2"/>
</dbReference>
<dbReference type="EMBL" id="QTUA01000002">
    <property type="protein sequence ID" value="REF24613.1"/>
    <property type="molecule type" value="Genomic_DNA"/>
</dbReference>
<evidence type="ECO:0000313" key="3">
    <source>
        <dbReference type="Proteomes" id="UP000256253"/>
    </source>
</evidence>
<dbReference type="InterPro" id="IPR014001">
    <property type="entry name" value="Helicase_ATP-bd"/>
</dbReference>
<feature type="domain" description="Helicase ATP-binding" evidence="1">
    <location>
        <begin position="303"/>
        <end position="514"/>
    </location>
</feature>
<comment type="caution">
    <text evidence="2">The sequence shown here is derived from an EMBL/GenBank/DDBJ whole genome shotgun (WGS) entry which is preliminary data.</text>
</comment>
<dbReference type="Gene3D" id="3.90.1570.50">
    <property type="match status" value="1"/>
</dbReference>
<protein>
    <submittedName>
        <fullName evidence="2">Type I restriction enzyme R subunit</fullName>
    </submittedName>
</protein>
<dbReference type="Pfam" id="PF18766">
    <property type="entry name" value="SWI2_SNF2"/>
    <property type="match status" value="1"/>
</dbReference>
<sequence length="1041" mass="113980">MSQVLEKAFEDELCAYLAAHGWLYSLNDAGYDRQRALFPEDVFAWLEETQPGELAKKVKPSTSETAQAKAREGILTRLSAVLDKGQAGAGGSLQVLRTGFKDVPASYQMMQKRPEQAINPTVNARYAANRLRVMRQVHYSAKNQNSIDLVLFVNGIPVATIELKTDFTQNVGDAKKQYMKDRAPAGEPLLGFGTRALVHFAVSNDEVWMTTKLAGDDTVFLPFNRGDAGHRGNGPDEDGGSPATYLWRDVLDRDQFLDILGKFMHYEESKRTDPATKKVTISHTLIFPRFHQLDAVTKIVADAKVNGAGQRYLIQHSAGSGKTRSIAWTAHRLATLHDADNGKVFDSVIVVTDRNVLDAQLQEAVKQIESTSGVVATISPNEAAKASFGSKSAYLAKTLESGQLIIVVTIQTFPFVLEALQENQSLKGRRFAVIADEAHSSQTGQTATKLKQVLTAQEAAALDDGGGVDVEAILAAEAKAKADTRNITFVAFTATPKPKTLEMFGTPDGDGLPRPFHLYTMAQAIEEGFILDVLRSYTTYSTAWELATKAGKGQVTISTRDAAGELVDESAATKGLMRWVKLHPTNIAQKVQIIVEHFEANVKGLLGGRAKAMVVTDSRVAAVRYKTAMDAYIAKQGYTDYTSLVAFSGDVDDQETAAGSKLTNTDGKFTEASMNPSAGDLRTAFKKPEYRVMIVANKFQTGFDEPLLCAMYVDRQLSGVTAVQTLSRLNRAYPGKDATMILDFVNDADDILAAFKPYYEEAEIVATTDPNLLHDLQGRLDQSGIFTFEEIDAVVTAYVTTAGNNKIAGALQPVKHRFVTAYNQAVQSGDKVTQDELDMFRKDVSTFVKLHDFLSQIVDFGDTDVEKHAIFFRLLAPHIRGRQTSTHIDLSEVTLANIKQKEHATQKLDLTTGESVKLNPVTAAGSAKKHDPKLVLLQELIAKLNEQFAGEDFGTHQVQSWVLSLIEEMKTDPVLKAQAVVNSQDQFLSSKTLKDNLLIAVASTDAAQSRMAELFNNKGSIEQSMLTLLGELLYLDLHGND</sequence>
<reference evidence="2 3" key="1">
    <citation type="submission" date="2018-08" db="EMBL/GenBank/DDBJ databases">
        <title>Sequencing the genomes of 1000 actinobacteria strains.</title>
        <authorList>
            <person name="Klenk H.-P."/>
        </authorList>
    </citation>
    <scope>NUCLEOTIDE SEQUENCE [LARGE SCALE GENOMIC DNA]</scope>
    <source>
        <strain evidence="2 3">DSM 22967</strain>
    </source>
</reference>
<keyword evidence="3" id="KW-1185">Reference proteome</keyword>
<dbReference type="AlphaFoldDB" id="A0A3D9U8L7"/>
<proteinExistence type="predicted"/>
<dbReference type="GO" id="GO:0009035">
    <property type="term" value="F:type I site-specific deoxyribonuclease activity"/>
    <property type="evidence" value="ECO:0007669"/>
    <property type="project" value="UniProtKB-EC"/>
</dbReference>
<dbReference type="InterPro" id="IPR040980">
    <property type="entry name" value="SWI2_SNF2"/>
</dbReference>
<dbReference type="PROSITE" id="PS51192">
    <property type="entry name" value="HELICASE_ATP_BIND_1"/>
    <property type="match status" value="1"/>
</dbReference>
<dbReference type="InterPro" id="IPR055180">
    <property type="entry name" value="HsdR_RecA-like_helicase_dom_2"/>
</dbReference>
<dbReference type="PANTHER" id="PTHR42927">
    <property type="entry name" value="HELICASE SUPERFAMILY 1 AND 2 DOMAIN-CONTAINING PROTEIN"/>
    <property type="match status" value="1"/>
</dbReference>
<evidence type="ECO:0000313" key="2">
    <source>
        <dbReference type="EMBL" id="REF24613.1"/>
    </source>
</evidence>
<dbReference type="GO" id="GO:0009307">
    <property type="term" value="P:DNA restriction-modification system"/>
    <property type="evidence" value="ECO:0007669"/>
    <property type="project" value="UniProtKB-KW"/>
</dbReference>
<dbReference type="OrthoDB" id="9758243at2"/>
<dbReference type="InterPro" id="IPR007409">
    <property type="entry name" value="Restrct_endonuc_type1_HsdR_N"/>
</dbReference>
<dbReference type="Proteomes" id="UP000256253">
    <property type="component" value="Unassembled WGS sequence"/>
</dbReference>
<dbReference type="InterPro" id="IPR027417">
    <property type="entry name" value="P-loop_NTPase"/>
</dbReference>
<gene>
    <name evidence="2" type="ORF">DFJ65_3399</name>
</gene>
<dbReference type="Pfam" id="PF04313">
    <property type="entry name" value="HSDR_N"/>
    <property type="match status" value="1"/>
</dbReference>
<dbReference type="GO" id="GO:0005524">
    <property type="term" value="F:ATP binding"/>
    <property type="evidence" value="ECO:0007669"/>
    <property type="project" value="UniProtKB-KW"/>
</dbReference>
<dbReference type="SMART" id="SM00487">
    <property type="entry name" value="DEXDc"/>
    <property type="match status" value="1"/>
</dbReference>
<dbReference type="RefSeq" id="WP_115924477.1">
    <property type="nucleotide sequence ID" value="NZ_QTUA01000002.1"/>
</dbReference>
<dbReference type="SUPFAM" id="SSF52540">
    <property type="entry name" value="P-loop containing nucleoside triphosphate hydrolases"/>
    <property type="match status" value="2"/>
</dbReference>
<accession>A0A3D9U8L7</accession>
<organism evidence="2 3">
    <name type="scientific">Calidifontibacter indicus</name>
    <dbReference type="NCBI Taxonomy" id="419650"/>
    <lineage>
        <taxon>Bacteria</taxon>
        <taxon>Bacillati</taxon>
        <taxon>Actinomycetota</taxon>
        <taxon>Actinomycetes</taxon>
        <taxon>Micrococcales</taxon>
        <taxon>Dermacoccaceae</taxon>
        <taxon>Calidifontibacter</taxon>
    </lineage>
</organism>
<dbReference type="Pfam" id="PF22679">
    <property type="entry name" value="T1R_D3-like"/>
    <property type="match status" value="1"/>
</dbReference>
<dbReference type="GO" id="GO:0003677">
    <property type="term" value="F:DNA binding"/>
    <property type="evidence" value="ECO:0007669"/>
    <property type="project" value="UniProtKB-KW"/>
</dbReference>
<name>A0A3D9U8L7_9MICO</name>